<dbReference type="InterPro" id="IPR042267">
    <property type="entry name" value="VTC_sf"/>
</dbReference>
<reference evidence="9 10" key="1">
    <citation type="journal article" date="2018" name="G3 (Bethesda)">
        <title>Phylogenetic and Phylogenomic Definition of Rhizopus Species.</title>
        <authorList>
            <person name="Gryganskyi A.P."/>
            <person name="Golan J."/>
            <person name="Dolatabadi S."/>
            <person name="Mondo S."/>
            <person name="Robb S."/>
            <person name="Idnurm A."/>
            <person name="Muszewska A."/>
            <person name="Steczkiewicz K."/>
            <person name="Masonjones S."/>
            <person name="Liao H.L."/>
            <person name="Gajdeczka M.T."/>
            <person name="Anike F."/>
            <person name="Vuek A."/>
            <person name="Anishchenko I.M."/>
            <person name="Voigt K."/>
            <person name="de Hoog G.S."/>
            <person name="Smith M.E."/>
            <person name="Heitman J."/>
            <person name="Vilgalys R."/>
            <person name="Stajich J.E."/>
        </authorList>
    </citation>
    <scope>NUCLEOTIDE SEQUENCE [LARGE SCALE GENOMIC DNA]</scope>
    <source>
        <strain evidence="9 10">CBS 357.93</strain>
    </source>
</reference>
<feature type="compositionally biased region" description="Polar residues" evidence="6">
    <location>
        <begin position="472"/>
        <end position="483"/>
    </location>
</feature>
<organism evidence="9 10">
    <name type="scientific">Rhizopus azygosporus</name>
    <name type="common">Rhizopus microsporus var. azygosporus</name>
    <dbReference type="NCBI Taxonomy" id="86630"/>
    <lineage>
        <taxon>Eukaryota</taxon>
        <taxon>Fungi</taxon>
        <taxon>Fungi incertae sedis</taxon>
        <taxon>Mucoromycota</taxon>
        <taxon>Mucoromycotina</taxon>
        <taxon>Mucoromycetes</taxon>
        <taxon>Mucorales</taxon>
        <taxon>Mucorineae</taxon>
        <taxon>Rhizopodaceae</taxon>
        <taxon>Rhizopus</taxon>
    </lineage>
</organism>
<feature type="transmembrane region" description="Helical" evidence="7">
    <location>
        <begin position="430"/>
        <end position="449"/>
    </location>
</feature>
<gene>
    <name evidence="9" type="primary">VTC4_14</name>
    <name evidence="9" type="ORF">CU097_013778</name>
</gene>
<dbReference type="InterPro" id="IPR004331">
    <property type="entry name" value="SPX_dom"/>
</dbReference>
<dbReference type="GO" id="GO:0005774">
    <property type="term" value="C:vacuolar membrane"/>
    <property type="evidence" value="ECO:0007669"/>
    <property type="project" value="UniProtKB-SubCell"/>
</dbReference>
<name>A0A367K9V5_RHIAZ</name>
<feature type="region of interest" description="Disordered" evidence="6">
    <location>
        <begin position="472"/>
        <end position="528"/>
    </location>
</feature>
<protein>
    <submittedName>
        <fullName evidence="9">Vacuolar transporter chaperone</fullName>
    </submittedName>
</protein>
<dbReference type="GO" id="GO:0006799">
    <property type="term" value="P:polyphosphate biosynthetic process"/>
    <property type="evidence" value="ECO:0007669"/>
    <property type="project" value="UniProtKB-ARBA"/>
</dbReference>
<evidence type="ECO:0000256" key="1">
    <source>
        <dbReference type="ARBA" id="ARBA00004128"/>
    </source>
</evidence>
<keyword evidence="3 7" id="KW-0812">Transmembrane</keyword>
<evidence type="ECO:0000259" key="8">
    <source>
        <dbReference type="PROSITE" id="PS51382"/>
    </source>
</evidence>
<dbReference type="Pfam" id="PF02656">
    <property type="entry name" value="DUF202"/>
    <property type="match status" value="1"/>
</dbReference>
<comment type="subcellular location">
    <subcellularLocation>
        <location evidence="1">Vacuole membrane</location>
        <topology evidence="1">Multi-pass membrane protein</topology>
    </subcellularLocation>
</comment>
<dbReference type="PANTHER" id="PTHR46140:SF1">
    <property type="entry name" value="VACUOLAR TRANSPORTER CHAPERONE COMPLEX SUBUNIT 4-RELATED"/>
    <property type="match status" value="1"/>
</dbReference>
<keyword evidence="5 7" id="KW-0472">Membrane</keyword>
<dbReference type="OrthoDB" id="2278074at2759"/>
<keyword evidence="10" id="KW-1185">Reference proteome</keyword>
<dbReference type="Proteomes" id="UP000252139">
    <property type="component" value="Unassembled WGS sequence"/>
</dbReference>
<dbReference type="InterPro" id="IPR003807">
    <property type="entry name" value="DUF202"/>
</dbReference>
<comment type="caution">
    <text evidence="9">The sequence shown here is derived from an EMBL/GenBank/DDBJ whole genome shotgun (WGS) entry which is preliminary data.</text>
</comment>
<feature type="transmembrane region" description="Helical" evidence="7">
    <location>
        <begin position="364"/>
        <end position="385"/>
    </location>
</feature>
<evidence type="ECO:0000256" key="7">
    <source>
        <dbReference type="SAM" id="Phobius"/>
    </source>
</evidence>
<evidence type="ECO:0000256" key="4">
    <source>
        <dbReference type="ARBA" id="ARBA00022989"/>
    </source>
</evidence>
<feature type="domain" description="SPX" evidence="8">
    <location>
        <begin position="1"/>
        <end position="208"/>
    </location>
</feature>
<dbReference type="PANTHER" id="PTHR46140">
    <property type="entry name" value="VACUOLAR TRANSPORTER CHAPERONE 1-RELATED"/>
    <property type="match status" value="1"/>
</dbReference>
<accession>A0A367K9V5</accession>
<keyword evidence="4 7" id="KW-1133">Transmembrane helix</keyword>
<dbReference type="STRING" id="86630.A0A367K9V5"/>
<evidence type="ECO:0000256" key="5">
    <source>
        <dbReference type="ARBA" id="ARBA00023136"/>
    </source>
</evidence>
<dbReference type="Gene3D" id="3.20.100.30">
    <property type="entry name" value="VTC, catalytic tunnel domain"/>
    <property type="match status" value="1"/>
</dbReference>
<keyword evidence="2" id="KW-0926">Vacuole</keyword>
<dbReference type="AlphaFoldDB" id="A0A367K9V5"/>
<feature type="compositionally biased region" description="Basic and acidic residues" evidence="6">
    <location>
        <begin position="488"/>
        <end position="505"/>
    </location>
</feature>
<sequence length="528" mass="62170">MKFGLYLSQHVYLPWKDQYINYDELKYFLKDRQLTGGGWTFEDEIYFNKQLVDKQFEKVNCFIETKINHLSLEEVRPLLDFIHLNTIGFKKILKKHDKWTEFTLAHKYNRYWDNYITMLQDKLDTVYHLRTFWVHKDHLNELEAILLFRSPKQEIDSVQFVYYDQLPSFKVYMDLLKKKEPTELIKMIWIESQLVKSYLGGEPMQFSCDEDSRTASAIREAIQNYVQGAADCYNDQLKLLPWWLPELNKDIYKAPGQDDAIFLEEKDIHANSSMTVLEITRDDQNAYNKFMSSAIVTKIKNLPPMFKDNRDNQDDMTMIKWLIAKVTNNKQLLEPAKEDPRIVPKNGKVKKLEPKIFFANERTFISWLQFSAFLLTMSLALINFGDHVSRTSGGIFIMIAVILAGYALLRFQYRAWQIRFRSSSRFDDMYGPAIICFVFVLALLVNFGLRVAQPVTNNPSLFGKSYNVSNTQHNMTYPTNNNNKHNHPVKDEDGLDNKDHHHLQEANRNNTTRLTKHGKIKEEDEDED</sequence>
<feature type="transmembrane region" description="Helical" evidence="7">
    <location>
        <begin position="391"/>
        <end position="409"/>
    </location>
</feature>
<evidence type="ECO:0000313" key="10">
    <source>
        <dbReference type="Proteomes" id="UP000252139"/>
    </source>
</evidence>
<evidence type="ECO:0000256" key="6">
    <source>
        <dbReference type="SAM" id="MobiDB-lite"/>
    </source>
</evidence>
<dbReference type="EMBL" id="PJQL01000161">
    <property type="protein sequence ID" value="RCH98909.1"/>
    <property type="molecule type" value="Genomic_DNA"/>
</dbReference>
<dbReference type="InterPro" id="IPR051572">
    <property type="entry name" value="VTC_Complex_Subunit"/>
</dbReference>
<evidence type="ECO:0000256" key="2">
    <source>
        <dbReference type="ARBA" id="ARBA00022554"/>
    </source>
</evidence>
<evidence type="ECO:0000313" key="9">
    <source>
        <dbReference type="EMBL" id="RCH98909.1"/>
    </source>
</evidence>
<evidence type="ECO:0000256" key="3">
    <source>
        <dbReference type="ARBA" id="ARBA00022692"/>
    </source>
</evidence>
<dbReference type="PROSITE" id="PS51382">
    <property type="entry name" value="SPX"/>
    <property type="match status" value="1"/>
</dbReference>
<proteinExistence type="predicted"/>